<gene>
    <name evidence="2" type="ORF">EST54_14060</name>
</gene>
<evidence type="ECO:0000313" key="2">
    <source>
        <dbReference type="EMBL" id="RXS66809.1"/>
    </source>
</evidence>
<sequence length="444" mass="50426">MTRIPAIGSPPWEKLMLTHVPLPQRQELTSRGMFLAHPRLPWPLRVINGLLGPLAPRLWPLEPEALKRKAALRAKVPAAAAGSAFEEPLALLCHSLTNEVQLSANGRFMLHSQLVKNLSTRLRLAELAGRRPEIFDAPVPEPLFITGAPRTGTTFLQRLIARDQRSRSLPLWESTHPLPTGDLTAPRKDPDPRIKASRVEVGMTNRILPEQVSMHELVHDEAEEDNLLLSLSHCSPMYEDIGLVPAYAQWYTTTDHTEGYRYFKRMLQFLQWSRPAGDRWVLKSPGHAEMLVPLFGAFGDATVVQTHRDPVTSVISYSNMVAYGARVYFDHPNPHLIGKFAADVIERSLRAALRDRAGHEHQVVDVLFRPLVEDPIREVSRVYEAAGRELDDVTEKAMREYATAENHRSGRHRYAAEDFALNVGELRERFAFYYDRFDVPQEKR</sequence>
<dbReference type="EMBL" id="SDIF01000032">
    <property type="protein sequence ID" value="RXS66809.1"/>
    <property type="molecule type" value="Genomic_DNA"/>
</dbReference>
<reference evidence="2 3" key="1">
    <citation type="submission" date="2019-01" db="EMBL/GenBank/DDBJ databases">
        <title>Draft genome sequences of the type strain Streptomyces sioyaensis DSM 40032 and its novel strain, TM32, a thermotolerant antibiotics-producing actinobacterium.</title>
        <authorList>
            <person name="Nakaew N."/>
            <person name="Lumyong S."/>
            <person name="Sloan W.T."/>
            <person name="Sungthong R."/>
        </authorList>
    </citation>
    <scope>NUCLEOTIDE SEQUENCE [LARGE SCALE GENOMIC DNA]</scope>
    <source>
        <strain evidence="2 3">DSM 40032</strain>
    </source>
</reference>
<dbReference type="PANTHER" id="PTHR36451">
    <property type="entry name" value="PAPS-DEPENDENT SULFOTRANSFERASE STF3"/>
    <property type="match status" value="1"/>
</dbReference>
<protein>
    <submittedName>
        <fullName evidence="2">Sulfotransferase</fullName>
    </submittedName>
</protein>
<dbReference type="AlphaFoldDB" id="A0A4Q1R492"/>
<feature type="region of interest" description="Disordered" evidence="1">
    <location>
        <begin position="171"/>
        <end position="192"/>
    </location>
</feature>
<dbReference type="Proteomes" id="UP000289482">
    <property type="component" value="Unassembled WGS sequence"/>
</dbReference>
<keyword evidence="3" id="KW-1185">Reference proteome</keyword>
<dbReference type="Pfam" id="PF13469">
    <property type="entry name" value="Sulfotransfer_3"/>
    <property type="match status" value="1"/>
</dbReference>
<comment type="caution">
    <text evidence="2">The sequence shown here is derived from an EMBL/GenBank/DDBJ whole genome shotgun (WGS) entry which is preliminary data.</text>
</comment>
<accession>A0A4Q1R492</accession>
<evidence type="ECO:0000313" key="3">
    <source>
        <dbReference type="Proteomes" id="UP000289482"/>
    </source>
</evidence>
<evidence type="ECO:0000256" key="1">
    <source>
        <dbReference type="SAM" id="MobiDB-lite"/>
    </source>
</evidence>
<dbReference type="SUPFAM" id="SSF52540">
    <property type="entry name" value="P-loop containing nucleoside triphosphate hydrolases"/>
    <property type="match status" value="1"/>
</dbReference>
<name>A0A4Q1R492_9ACTN</name>
<organism evidence="2 3">
    <name type="scientific">Streptomyces sioyaensis</name>
    <dbReference type="NCBI Taxonomy" id="67364"/>
    <lineage>
        <taxon>Bacteria</taxon>
        <taxon>Bacillati</taxon>
        <taxon>Actinomycetota</taxon>
        <taxon>Actinomycetes</taxon>
        <taxon>Kitasatosporales</taxon>
        <taxon>Streptomycetaceae</taxon>
        <taxon>Streptomyces</taxon>
    </lineage>
</organism>
<dbReference type="InterPro" id="IPR052736">
    <property type="entry name" value="Stf3_sulfotransferase"/>
</dbReference>
<proteinExistence type="predicted"/>
<dbReference type="InterPro" id="IPR027417">
    <property type="entry name" value="P-loop_NTPase"/>
</dbReference>
<dbReference type="PANTHER" id="PTHR36451:SF1">
    <property type="entry name" value="OMEGA-HYDROXY-BETA-DIHYDROMENAQUINONE-9 SULFOTRANSFERASE STF3"/>
    <property type="match status" value="1"/>
</dbReference>
<dbReference type="GO" id="GO:0016740">
    <property type="term" value="F:transferase activity"/>
    <property type="evidence" value="ECO:0007669"/>
    <property type="project" value="UniProtKB-KW"/>
</dbReference>
<keyword evidence="2" id="KW-0808">Transferase</keyword>
<dbReference type="Gene3D" id="3.40.50.300">
    <property type="entry name" value="P-loop containing nucleotide triphosphate hydrolases"/>
    <property type="match status" value="1"/>
</dbReference>